<protein>
    <submittedName>
        <fullName evidence="2">Uncharacterized protein</fullName>
    </submittedName>
</protein>
<keyword evidence="1" id="KW-0472">Membrane</keyword>
<gene>
    <name evidence="2" type="ORF">HaLaN_12575</name>
</gene>
<keyword evidence="1" id="KW-0812">Transmembrane</keyword>
<dbReference type="PANTHER" id="PTHR13304">
    <property type="entry name" value="GLYCOSYLPHOSPHATIDYLINOSITOL ANCHOR ATTACHMENT 1 PROTEIN"/>
    <property type="match status" value="1"/>
</dbReference>
<accession>A0A699Z3Q8</accession>
<dbReference type="PANTHER" id="PTHR13304:SF0">
    <property type="entry name" value="GLYCOSYLPHOSPHATIDYLINOSITOL ANCHOR ATTACHMENT 1 PROTEIN"/>
    <property type="match status" value="1"/>
</dbReference>
<dbReference type="Proteomes" id="UP000485058">
    <property type="component" value="Unassembled WGS sequence"/>
</dbReference>
<evidence type="ECO:0000313" key="3">
    <source>
        <dbReference type="Proteomes" id="UP000485058"/>
    </source>
</evidence>
<proteinExistence type="predicted"/>
<evidence type="ECO:0000256" key="1">
    <source>
        <dbReference type="SAM" id="Phobius"/>
    </source>
</evidence>
<keyword evidence="3" id="KW-1185">Reference proteome</keyword>
<feature type="non-terminal residue" evidence="2">
    <location>
        <position position="1"/>
    </location>
</feature>
<dbReference type="EMBL" id="BLLF01000960">
    <property type="protein sequence ID" value="GFH16200.1"/>
    <property type="molecule type" value="Genomic_DNA"/>
</dbReference>
<keyword evidence="1" id="KW-1133">Transmembrane helix</keyword>
<dbReference type="GO" id="GO:0042765">
    <property type="term" value="C:GPI-anchor transamidase complex"/>
    <property type="evidence" value="ECO:0007669"/>
    <property type="project" value="InterPro"/>
</dbReference>
<organism evidence="2 3">
    <name type="scientific">Haematococcus lacustris</name>
    <name type="common">Green alga</name>
    <name type="synonym">Haematococcus pluvialis</name>
    <dbReference type="NCBI Taxonomy" id="44745"/>
    <lineage>
        <taxon>Eukaryota</taxon>
        <taxon>Viridiplantae</taxon>
        <taxon>Chlorophyta</taxon>
        <taxon>core chlorophytes</taxon>
        <taxon>Chlorophyceae</taxon>
        <taxon>CS clade</taxon>
        <taxon>Chlamydomonadales</taxon>
        <taxon>Haematococcaceae</taxon>
        <taxon>Haematococcus</taxon>
    </lineage>
</organism>
<dbReference type="Pfam" id="PF04114">
    <property type="entry name" value="Gaa1"/>
    <property type="match status" value="1"/>
</dbReference>
<sequence>LQVRARGDPLHPQLPAKAVQLAEFLELCLRSLNNLDERFHHSYFLYAITSLTGFVTVEHYILPLVLLIAALLMKVGKQQLSGT</sequence>
<dbReference type="AlphaFoldDB" id="A0A699Z3Q8"/>
<name>A0A699Z3Q8_HAELA</name>
<evidence type="ECO:0000313" key="2">
    <source>
        <dbReference type="EMBL" id="GFH16200.1"/>
    </source>
</evidence>
<dbReference type="InterPro" id="IPR007246">
    <property type="entry name" value="Gaa1"/>
</dbReference>
<comment type="caution">
    <text evidence="2">The sequence shown here is derived from an EMBL/GenBank/DDBJ whole genome shotgun (WGS) entry which is preliminary data.</text>
</comment>
<feature type="transmembrane region" description="Helical" evidence="1">
    <location>
        <begin position="43"/>
        <end position="72"/>
    </location>
</feature>
<dbReference type="GO" id="GO:0016255">
    <property type="term" value="P:attachment of GPI anchor to protein"/>
    <property type="evidence" value="ECO:0007669"/>
    <property type="project" value="TreeGrafter"/>
</dbReference>
<reference evidence="2 3" key="1">
    <citation type="submission" date="2020-02" db="EMBL/GenBank/DDBJ databases">
        <title>Draft genome sequence of Haematococcus lacustris strain NIES-144.</title>
        <authorList>
            <person name="Morimoto D."/>
            <person name="Nakagawa S."/>
            <person name="Yoshida T."/>
            <person name="Sawayama S."/>
        </authorList>
    </citation>
    <scope>NUCLEOTIDE SEQUENCE [LARGE SCALE GENOMIC DNA]</scope>
    <source>
        <strain evidence="2 3">NIES-144</strain>
    </source>
</reference>